<dbReference type="PANTHER" id="PTHR10901:SF6">
    <property type="entry name" value="TROPOMODULIN, ISOFORM N"/>
    <property type="match status" value="1"/>
</dbReference>
<gene>
    <name evidence="3" type="ORF">NP493_92g07012</name>
</gene>
<evidence type="ECO:0000256" key="1">
    <source>
        <dbReference type="ARBA" id="ARBA00004496"/>
    </source>
</evidence>
<keyword evidence="4" id="KW-1185">Reference proteome</keyword>
<dbReference type="GO" id="GO:0030016">
    <property type="term" value="C:myofibril"/>
    <property type="evidence" value="ECO:0007669"/>
    <property type="project" value="TreeGrafter"/>
</dbReference>
<reference evidence="3" key="1">
    <citation type="journal article" date="2023" name="Mol. Biol. Evol.">
        <title>Third-Generation Sequencing Reveals the Adaptive Role of the Epigenome in Three Deep-Sea Polychaetes.</title>
        <authorList>
            <person name="Perez M."/>
            <person name="Aroh O."/>
            <person name="Sun Y."/>
            <person name="Lan Y."/>
            <person name="Juniper S.K."/>
            <person name="Young C.R."/>
            <person name="Angers B."/>
            <person name="Qian P.Y."/>
        </authorList>
    </citation>
    <scope>NUCLEOTIDE SEQUENCE</scope>
    <source>
        <strain evidence="3">R07B-5</strain>
    </source>
</reference>
<organism evidence="3 4">
    <name type="scientific">Ridgeia piscesae</name>
    <name type="common">Tubeworm</name>
    <dbReference type="NCBI Taxonomy" id="27915"/>
    <lineage>
        <taxon>Eukaryota</taxon>
        <taxon>Metazoa</taxon>
        <taxon>Spiralia</taxon>
        <taxon>Lophotrochozoa</taxon>
        <taxon>Annelida</taxon>
        <taxon>Polychaeta</taxon>
        <taxon>Sedentaria</taxon>
        <taxon>Canalipalpata</taxon>
        <taxon>Sabellida</taxon>
        <taxon>Siboglinidae</taxon>
        <taxon>Ridgeia</taxon>
    </lineage>
</organism>
<dbReference type="GO" id="GO:0030239">
    <property type="term" value="P:myofibril assembly"/>
    <property type="evidence" value="ECO:0007669"/>
    <property type="project" value="TreeGrafter"/>
</dbReference>
<dbReference type="InterPro" id="IPR004934">
    <property type="entry name" value="TMOD"/>
</dbReference>
<dbReference type="GO" id="GO:0005523">
    <property type="term" value="F:tropomyosin binding"/>
    <property type="evidence" value="ECO:0007669"/>
    <property type="project" value="InterPro"/>
</dbReference>
<comment type="caution">
    <text evidence="3">The sequence shown here is derived from an EMBL/GenBank/DDBJ whole genome shotgun (WGS) entry which is preliminary data.</text>
</comment>
<protein>
    <recommendedName>
        <fullName evidence="5">Tropomodulin</fullName>
    </recommendedName>
</protein>
<dbReference type="AlphaFoldDB" id="A0AAD9UHX4"/>
<dbReference type="PANTHER" id="PTHR10901">
    <property type="entry name" value="TROPOMODULIN"/>
    <property type="match status" value="1"/>
</dbReference>
<evidence type="ECO:0000256" key="2">
    <source>
        <dbReference type="ARBA" id="ARBA00022490"/>
    </source>
</evidence>
<evidence type="ECO:0000313" key="3">
    <source>
        <dbReference type="EMBL" id="KAK2189986.1"/>
    </source>
</evidence>
<dbReference type="Proteomes" id="UP001209878">
    <property type="component" value="Unassembled WGS sequence"/>
</dbReference>
<evidence type="ECO:0008006" key="5">
    <source>
        <dbReference type="Google" id="ProtNLM"/>
    </source>
</evidence>
<dbReference type="GO" id="GO:0007015">
    <property type="term" value="P:actin filament organization"/>
    <property type="evidence" value="ECO:0007669"/>
    <property type="project" value="TreeGrafter"/>
</dbReference>
<accession>A0AAD9UHX4</accession>
<proteinExistence type="predicted"/>
<comment type="subcellular location">
    <subcellularLocation>
        <location evidence="1">Cytoplasm</location>
    </subcellularLocation>
</comment>
<dbReference type="GO" id="GO:0005856">
    <property type="term" value="C:cytoskeleton"/>
    <property type="evidence" value="ECO:0007669"/>
    <property type="project" value="TreeGrafter"/>
</dbReference>
<keyword evidence="2" id="KW-0963">Cytoplasm</keyword>
<evidence type="ECO:0000313" key="4">
    <source>
        <dbReference type="Proteomes" id="UP001209878"/>
    </source>
</evidence>
<dbReference type="GO" id="GO:0051694">
    <property type="term" value="P:pointed-end actin filament capping"/>
    <property type="evidence" value="ECO:0007669"/>
    <property type="project" value="InterPro"/>
</dbReference>
<sequence>MSTAVFALAKKEDKYEDVDFETLLEQLSPEEIEELSLELIDPDDSHIPPADRCRYKMDKAPTGPFDRKKLLEFLEKKAREEKDWEDAKPYVKEIRGTDHCIINVLIYTLSISIGF</sequence>
<dbReference type="Pfam" id="PF03250">
    <property type="entry name" value="Tropomodulin"/>
    <property type="match status" value="1"/>
</dbReference>
<dbReference type="EMBL" id="JAODUO010000092">
    <property type="protein sequence ID" value="KAK2189986.1"/>
    <property type="molecule type" value="Genomic_DNA"/>
</dbReference>
<name>A0AAD9UHX4_RIDPI</name>